<evidence type="ECO:0000313" key="3">
    <source>
        <dbReference type="Proteomes" id="UP000224567"/>
    </source>
</evidence>
<reference evidence="3" key="2">
    <citation type="journal article" date="2017" name="J. Anim. Genet.">
        <title>Multiple reference genome sequences of hot pepper reveal the massive evolution of plant disease resistance genes by retroduplication.</title>
        <authorList>
            <person name="Kim S."/>
            <person name="Park J."/>
            <person name="Yeom S.-I."/>
            <person name="Kim Y.-M."/>
            <person name="Seo E."/>
            <person name="Kim K.-T."/>
            <person name="Kim M.-S."/>
            <person name="Lee J.M."/>
            <person name="Cheong K."/>
            <person name="Shin H.-S."/>
            <person name="Kim S.-B."/>
            <person name="Han K."/>
            <person name="Lee J."/>
            <person name="Park M."/>
            <person name="Lee H.-A."/>
            <person name="Lee H.-Y."/>
            <person name="Lee Y."/>
            <person name="Oh S."/>
            <person name="Lee J.H."/>
            <person name="Choi E."/>
            <person name="Choi E."/>
            <person name="Lee S.E."/>
            <person name="Jeon J."/>
            <person name="Kim H."/>
            <person name="Choi G."/>
            <person name="Song H."/>
            <person name="Lee J."/>
            <person name="Lee S.-C."/>
            <person name="Kwon J.-K."/>
            <person name="Lee H.-Y."/>
            <person name="Koo N."/>
            <person name="Hong Y."/>
            <person name="Kim R.W."/>
            <person name="Kang W.-H."/>
            <person name="Huh J.H."/>
            <person name="Kang B.-C."/>
            <person name="Yang T.-J."/>
            <person name="Lee Y.-H."/>
            <person name="Bennetzen J.L."/>
            <person name="Choi D."/>
        </authorList>
    </citation>
    <scope>NUCLEOTIDE SEQUENCE [LARGE SCALE GENOMIC DNA]</scope>
    <source>
        <strain evidence="3">cv. PBC81</strain>
    </source>
</reference>
<feature type="compositionally biased region" description="Polar residues" evidence="1">
    <location>
        <begin position="20"/>
        <end position="36"/>
    </location>
</feature>
<organism evidence="2 3">
    <name type="scientific">Capsicum baccatum</name>
    <name type="common">Peruvian pepper</name>
    <dbReference type="NCBI Taxonomy" id="33114"/>
    <lineage>
        <taxon>Eukaryota</taxon>
        <taxon>Viridiplantae</taxon>
        <taxon>Streptophyta</taxon>
        <taxon>Embryophyta</taxon>
        <taxon>Tracheophyta</taxon>
        <taxon>Spermatophyta</taxon>
        <taxon>Magnoliopsida</taxon>
        <taxon>eudicotyledons</taxon>
        <taxon>Gunneridae</taxon>
        <taxon>Pentapetalae</taxon>
        <taxon>asterids</taxon>
        <taxon>lamiids</taxon>
        <taxon>Solanales</taxon>
        <taxon>Solanaceae</taxon>
        <taxon>Solanoideae</taxon>
        <taxon>Capsiceae</taxon>
        <taxon>Capsicum</taxon>
    </lineage>
</organism>
<protein>
    <submittedName>
        <fullName evidence="2">Uncharacterized protein</fullName>
    </submittedName>
</protein>
<proteinExistence type="predicted"/>
<feature type="compositionally biased region" description="Gly residues" evidence="1">
    <location>
        <begin position="8"/>
        <end position="18"/>
    </location>
</feature>
<dbReference type="EMBL" id="MLFT02000009">
    <property type="protein sequence ID" value="PHT38469.1"/>
    <property type="molecule type" value="Genomic_DNA"/>
</dbReference>
<sequence>MDDELRPGCGGSFGGGGAVTKTSENSQPAMVSSSASPAREEWDNVIASTGSASLEKASPHVGSVYVAESMDEY</sequence>
<feature type="region of interest" description="Disordered" evidence="1">
    <location>
        <begin position="1"/>
        <end position="43"/>
    </location>
</feature>
<evidence type="ECO:0000256" key="1">
    <source>
        <dbReference type="SAM" id="MobiDB-lite"/>
    </source>
</evidence>
<dbReference type="Proteomes" id="UP000224567">
    <property type="component" value="Unassembled WGS sequence"/>
</dbReference>
<reference evidence="2 3" key="1">
    <citation type="journal article" date="2017" name="Genome Biol.">
        <title>New reference genome sequences of hot pepper reveal the massive evolution of plant disease-resistance genes by retroduplication.</title>
        <authorList>
            <person name="Kim S."/>
            <person name="Park J."/>
            <person name="Yeom S.I."/>
            <person name="Kim Y.M."/>
            <person name="Seo E."/>
            <person name="Kim K.T."/>
            <person name="Kim M.S."/>
            <person name="Lee J.M."/>
            <person name="Cheong K."/>
            <person name="Shin H.S."/>
            <person name="Kim S.B."/>
            <person name="Han K."/>
            <person name="Lee J."/>
            <person name="Park M."/>
            <person name="Lee H.A."/>
            <person name="Lee H.Y."/>
            <person name="Lee Y."/>
            <person name="Oh S."/>
            <person name="Lee J.H."/>
            <person name="Choi E."/>
            <person name="Choi E."/>
            <person name="Lee S.E."/>
            <person name="Jeon J."/>
            <person name="Kim H."/>
            <person name="Choi G."/>
            <person name="Song H."/>
            <person name="Lee J."/>
            <person name="Lee S.C."/>
            <person name="Kwon J.K."/>
            <person name="Lee H.Y."/>
            <person name="Koo N."/>
            <person name="Hong Y."/>
            <person name="Kim R.W."/>
            <person name="Kang W.H."/>
            <person name="Huh J.H."/>
            <person name="Kang B.C."/>
            <person name="Yang T.J."/>
            <person name="Lee Y.H."/>
            <person name="Bennetzen J.L."/>
            <person name="Choi D."/>
        </authorList>
    </citation>
    <scope>NUCLEOTIDE SEQUENCE [LARGE SCALE GENOMIC DNA]</scope>
    <source>
        <strain evidence="3">cv. PBC81</strain>
    </source>
</reference>
<name>A0A2G2VZU8_CAPBA</name>
<gene>
    <name evidence="2" type="ORF">CQW23_22042</name>
</gene>
<evidence type="ECO:0000313" key="2">
    <source>
        <dbReference type="EMBL" id="PHT38469.1"/>
    </source>
</evidence>
<dbReference type="AlphaFoldDB" id="A0A2G2VZU8"/>
<accession>A0A2G2VZU8</accession>
<comment type="caution">
    <text evidence="2">The sequence shown here is derived from an EMBL/GenBank/DDBJ whole genome shotgun (WGS) entry which is preliminary data.</text>
</comment>
<keyword evidence="3" id="KW-1185">Reference proteome</keyword>